<evidence type="ECO:0000256" key="1">
    <source>
        <dbReference type="SAM" id="MobiDB-lite"/>
    </source>
</evidence>
<feature type="region of interest" description="Disordered" evidence="1">
    <location>
        <begin position="139"/>
        <end position="213"/>
    </location>
</feature>
<evidence type="ECO:0000259" key="2">
    <source>
        <dbReference type="Pfam" id="PF10551"/>
    </source>
</evidence>
<name>A0A6A3A984_HIBSY</name>
<dbReference type="AlphaFoldDB" id="A0A6A3A984"/>
<dbReference type="PANTHER" id="PTHR31973:SF187">
    <property type="entry name" value="MUTATOR TRANSPOSASE MUDRA PROTEIN"/>
    <property type="match status" value="1"/>
</dbReference>
<gene>
    <name evidence="3" type="ORF">F3Y22_tig00110577pilonHSYRG00122</name>
</gene>
<dbReference type="Proteomes" id="UP000436088">
    <property type="component" value="Unassembled WGS sequence"/>
</dbReference>
<accession>A0A6A3A984</accession>
<dbReference type="PANTHER" id="PTHR31973">
    <property type="entry name" value="POLYPROTEIN, PUTATIVE-RELATED"/>
    <property type="match status" value="1"/>
</dbReference>
<dbReference type="EMBL" id="VEPZ02001037">
    <property type="protein sequence ID" value="KAE8699529.1"/>
    <property type="molecule type" value="Genomic_DNA"/>
</dbReference>
<comment type="caution">
    <text evidence="3">The sequence shown here is derived from an EMBL/GenBank/DDBJ whole genome shotgun (WGS) entry which is preliminary data.</text>
</comment>
<feature type="domain" description="MULE transposase" evidence="2">
    <location>
        <begin position="85"/>
        <end position="129"/>
    </location>
</feature>
<reference evidence="3" key="1">
    <citation type="submission" date="2019-09" db="EMBL/GenBank/DDBJ databases">
        <title>Draft genome information of white flower Hibiscus syriacus.</title>
        <authorList>
            <person name="Kim Y.-M."/>
        </authorList>
    </citation>
    <scope>NUCLEOTIDE SEQUENCE [LARGE SCALE GENOMIC DNA]</scope>
    <source>
        <strain evidence="3">YM2019G1</strain>
    </source>
</reference>
<feature type="region of interest" description="Disordered" evidence="1">
    <location>
        <begin position="1"/>
        <end position="78"/>
    </location>
</feature>
<feature type="compositionally biased region" description="Polar residues" evidence="1">
    <location>
        <begin position="162"/>
        <end position="178"/>
    </location>
</feature>
<keyword evidence="4" id="KW-1185">Reference proteome</keyword>
<dbReference type="InterPro" id="IPR018289">
    <property type="entry name" value="MULE_transposase_dom"/>
</dbReference>
<sequence length="213" mass="22995">MSNEGNENAGSGLIGIDGLGDEEKDFGNADLGAANNEEEGTCVGSAEVNEEDLGGENNKNDTDYLPSSDVGSYETDSDGDFVSKKTGAFQGELLTVVGRDNNNQIFPIAWAVVEVKNRETWAWFLQNLQTDLNLGDGHRFMPTPSVQPPTTRKKKHGRPSQVLLSPPNTRPSVTTKMHSSSRTTPPPPSSSSESPLMKTSNIDPKLPIKRPII</sequence>
<evidence type="ECO:0000313" key="4">
    <source>
        <dbReference type="Proteomes" id="UP000436088"/>
    </source>
</evidence>
<protein>
    <recommendedName>
        <fullName evidence="2">MULE transposase domain-containing protein</fullName>
    </recommendedName>
</protein>
<proteinExistence type="predicted"/>
<dbReference type="Pfam" id="PF10551">
    <property type="entry name" value="MULE"/>
    <property type="match status" value="1"/>
</dbReference>
<organism evidence="3 4">
    <name type="scientific">Hibiscus syriacus</name>
    <name type="common">Rose of Sharon</name>
    <dbReference type="NCBI Taxonomy" id="106335"/>
    <lineage>
        <taxon>Eukaryota</taxon>
        <taxon>Viridiplantae</taxon>
        <taxon>Streptophyta</taxon>
        <taxon>Embryophyta</taxon>
        <taxon>Tracheophyta</taxon>
        <taxon>Spermatophyta</taxon>
        <taxon>Magnoliopsida</taxon>
        <taxon>eudicotyledons</taxon>
        <taxon>Gunneridae</taxon>
        <taxon>Pentapetalae</taxon>
        <taxon>rosids</taxon>
        <taxon>malvids</taxon>
        <taxon>Malvales</taxon>
        <taxon>Malvaceae</taxon>
        <taxon>Malvoideae</taxon>
        <taxon>Hibiscus</taxon>
    </lineage>
</organism>
<evidence type="ECO:0000313" key="3">
    <source>
        <dbReference type="EMBL" id="KAE8699529.1"/>
    </source>
</evidence>